<dbReference type="PROSITE" id="PS51387">
    <property type="entry name" value="FAD_PCMH"/>
    <property type="match status" value="1"/>
</dbReference>
<dbReference type="SUPFAM" id="SSF56176">
    <property type="entry name" value="FAD-binding/transporter-associated domain-like"/>
    <property type="match status" value="1"/>
</dbReference>
<evidence type="ECO:0000256" key="3">
    <source>
        <dbReference type="ARBA" id="ARBA00023002"/>
    </source>
</evidence>
<dbReference type="Pfam" id="PF03450">
    <property type="entry name" value="CO_deh_flav_C"/>
    <property type="match status" value="1"/>
</dbReference>
<dbReference type="InterPro" id="IPR036318">
    <property type="entry name" value="FAD-bd_PCMH-like_sf"/>
</dbReference>
<dbReference type="InterPro" id="IPR036683">
    <property type="entry name" value="CO_DH_flav_C_dom_sf"/>
</dbReference>
<comment type="caution">
    <text evidence="5">The sequence shown here is derived from an EMBL/GenBank/DDBJ whole genome shotgun (WGS) entry which is preliminary data.</text>
</comment>
<dbReference type="InterPro" id="IPR005107">
    <property type="entry name" value="CO_DH_flav_C"/>
</dbReference>
<dbReference type="Gene3D" id="3.30.43.10">
    <property type="entry name" value="Uridine Diphospho-n-acetylenolpyruvylglucosamine Reductase, domain 2"/>
    <property type="match status" value="1"/>
</dbReference>
<evidence type="ECO:0000256" key="1">
    <source>
        <dbReference type="ARBA" id="ARBA00022630"/>
    </source>
</evidence>
<dbReference type="PANTHER" id="PTHR42659:SF2">
    <property type="entry name" value="XANTHINE DEHYDROGENASE SUBUNIT C-RELATED"/>
    <property type="match status" value="1"/>
</dbReference>
<dbReference type="Gene3D" id="3.30.390.50">
    <property type="entry name" value="CO dehydrogenase flavoprotein, C-terminal domain"/>
    <property type="match status" value="1"/>
</dbReference>
<dbReference type="InterPro" id="IPR051312">
    <property type="entry name" value="Diverse_Substr_Oxidored"/>
</dbReference>
<dbReference type="RefSeq" id="WP_344324401.1">
    <property type="nucleotide sequence ID" value="NZ_BAAASZ010000026.1"/>
</dbReference>
<keyword evidence="2" id="KW-0274">FAD</keyword>
<keyword evidence="6" id="KW-1185">Reference proteome</keyword>
<evidence type="ECO:0000313" key="6">
    <source>
        <dbReference type="Proteomes" id="UP001501638"/>
    </source>
</evidence>
<dbReference type="Gene3D" id="3.30.465.10">
    <property type="match status" value="1"/>
</dbReference>
<evidence type="ECO:0000256" key="2">
    <source>
        <dbReference type="ARBA" id="ARBA00022827"/>
    </source>
</evidence>
<feature type="domain" description="FAD-binding PCMH-type" evidence="4">
    <location>
        <begin position="1"/>
        <end position="169"/>
    </location>
</feature>
<organism evidence="5 6">
    <name type="scientific">Streptomyces macrosporus</name>
    <dbReference type="NCBI Taxonomy" id="44032"/>
    <lineage>
        <taxon>Bacteria</taxon>
        <taxon>Bacillati</taxon>
        <taxon>Actinomycetota</taxon>
        <taxon>Actinomycetes</taxon>
        <taxon>Kitasatosporales</taxon>
        <taxon>Streptomycetaceae</taxon>
        <taxon>Streptomyces</taxon>
    </lineage>
</organism>
<evidence type="ECO:0000313" key="5">
    <source>
        <dbReference type="EMBL" id="GAA2450132.1"/>
    </source>
</evidence>
<dbReference type="Pfam" id="PF00941">
    <property type="entry name" value="FAD_binding_5"/>
    <property type="match status" value="1"/>
</dbReference>
<dbReference type="Proteomes" id="UP001501638">
    <property type="component" value="Unassembled WGS sequence"/>
</dbReference>
<dbReference type="PANTHER" id="PTHR42659">
    <property type="entry name" value="XANTHINE DEHYDROGENASE SUBUNIT C-RELATED"/>
    <property type="match status" value="1"/>
</dbReference>
<dbReference type="InterPro" id="IPR016169">
    <property type="entry name" value="FAD-bd_PCMH_sub2"/>
</dbReference>
<dbReference type="InterPro" id="IPR016166">
    <property type="entry name" value="FAD-bd_PCMH"/>
</dbReference>
<dbReference type="InterPro" id="IPR016167">
    <property type="entry name" value="FAD-bd_PCMH_sub1"/>
</dbReference>
<accession>A0ABP5XCP4</accession>
<protein>
    <submittedName>
        <fullName evidence="5">FAD binding domain-containing protein</fullName>
    </submittedName>
</protein>
<name>A0ABP5XCP4_9ACTN</name>
<dbReference type="EMBL" id="BAAASZ010000026">
    <property type="protein sequence ID" value="GAA2450132.1"/>
    <property type="molecule type" value="Genomic_DNA"/>
</dbReference>
<dbReference type="SMART" id="SM01092">
    <property type="entry name" value="CO_deh_flav_C"/>
    <property type="match status" value="1"/>
</dbReference>
<keyword evidence="3" id="KW-0560">Oxidoreductase</keyword>
<gene>
    <name evidence="5" type="ORF">GCM10010405_37150</name>
</gene>
<proteinExistence type="predicted"/>
<sequence length="301" mass="31679">MEFLRPAGWEEALAAKAAHPDAVPIAGGTDVMVELTFGRRRPERLLDLSRIGDLYEWEVGPGSVRLGAAVPYARILEHLRAELPGLALAARTVGSPQIRNRGSVGGNLGAASPAGDSHPPLLAAGAEVEAVSVRGTRSIPVEEFYTGVKRTALAEDELIRAVHIARADGPQQFSKVGTRNAMVIAVCAFALALHPATRTVRTGIGSAAPTPVRARAAEEFLDGALAEGGLWDRGGALAPSLVRRFADLCADACDPIDDVRGSAAYRRRAVAVMARRTLIWAWEDLRGGTGGDRAEGGARCA</sequence>
<dbReference type="InterPro" id="IPR002346">
    <property type="entry name" value="Mopterin_DH_FAD-bd"/>
</dbReference>
<evidence type="ECO:0000259" key="4">
    <source>
        <dbReference type="PROSITE" id="PS51387"/>
    </source>
</evidence>
<dbReference type="SUPFAM" id="SSF55447">
    <property type="entry name" value="CO dehydrogenase flavoprotein C-terminal domain-like"/>
    <property type="match status" value="1"/>
</dbReference>
<reference evidence="6" key="1">
    <citation type="journal article" date="2019" name="Int. J. Syst. Evol. Microbiol.">
        <title>The Global Catalogue of Microorganisms (GCM) 10K type strain sequencing project: providing services to taxonomists for standard genome sequencing and annotation.</title>
        <authorList>
            <consortium name="The Broad Institute Genomics Platform"/>
            <consortium name="The Broad Institute Genome Sequencing Center for Infectious Disease"/>
            <person name="Wu L."/>
            <person name="Ma J."/>
        </authorList>
    </citation>
    <scope>NUCLEOTIDE SEQUENCE [LARGE SCALE GENOMIC DNA]</scope>
    <source>
        <strain evidence="6">JCM 6305</strain>
    </source>
</reference>
<keyword evidence="1" id="KW-0285">Flavoprotein</keyword>